<evidence type="ECO:0000256" key="1">
    <source>
        <dbReference type="SAM" id="MobiDB-lite"/>
    </source>
</evidence>
<evidence type="ECO:0000313" key="3">
    <source>
        <dbReference type="EMBL" id="KKN73406.1"/>
    </source>
</evidence>
<evidence type="ECO:0000256" key="2">
    <source>
        <dbReference type="SAM" id="Phobius"/>
    </source>
</evidence>
<keyword evidence="2" id="KW-0812">Transmembrane</keyword>
<sequence>MSNGDPVTQKQFADTMRTDKKEVLDAIEKVNGHTQDLRVDVGKVQTSLDTHEKRMDKQDERMDGQDDRIENQKTWNRGLAAIEALLAMLLAWVGIGKE</sequence>
<proteinExistence type="predicted"/>
<accession>A0A0F9VIS4</accession>
<feature type="compositionally biased region" description="Basic and acidic residues" evidence="1">
    <location>
        <begin position="49"/>
        <end position="69"/>
    </location>
</feature>
<comment type="caution">
    <text evidence="3">The sequence shown here is derived from an EMBL/GenBank/DDBJ whole genome shotgun (WGS) entry which is preliminary data.</text>
</comment>
<keyword evidence="2" id="KW-0472">Membrane</keyword>
<name>A0A0F9VIS4_9ZZZZ</name>
<organism evidence="3">
    <name type="scientific">marine sediment metagenome</name>
    <dbReference type="NCBI Taxonomy" id="412755"/>
    <lineage>
        <taxon>unclassified sequences</taxon>
        <taxon>metagenomes</taxon>
        <taxon>ecological metagenomes</taxon>
    </lineage>
</organism>
<dbReference type="AlphaFoldDB" id="A0A0F9VIS4"/>
<protein>
    <submittedName>
        <fullName evidence="3">Uncharacterized protein</fullName>
    </submittedName>
</protein>
<feature type="transmembrane region" description="Helical" evidence="2">
    <location>
        <begin position="78"/>
        <end position="95"/>
    </location>
</feature>
<gene>
    <name evidence="3" type="ORF">LCGC14_0401090</name>
</gene>
<feature type="region of interest" description="Disordered" evidence="1">
    <location>
        <begin position="46"/>
        <end position="69"/>
    </location>
</feature>
<dbReference type="EMBL" id="LAZR01000344">
    <property type="protein sequence ID" value="KKN73406.1"/>
    <property type="molecule type" value="Genomic_DNA"/>
</dbReference>
<reference evidence="3" key="1">
    <citation type="journal article" date="2015" name="Nature">
        <title>Complex archaea that bridge the gap between prokaryotes and eukaryotes.</title>
        <authorList>
            <person name="Spang A."/>
            <person name="Saw J.H."/>
            <person name="Jorgensen S.L."/>
            <person name="Zaremba-Niedzwiedzka K."/>
            <person name="Martijn J."/>
            <person name="Lind A.E."/>
            <person name="van Eijk R."/>
            <person name="Schleper C."/>
            <person name="Guy L."/>
            <person name="Ettema T.J."/>
        </authorList>
    </citation>
    <scope>NUCLEOTIDE SEQUENCE</scope>
</reference>
<keyword evidence="2" id="KW-1133">Transmembrane helix</keyword>